<sequence>MSNSPIEISLLTELSDEQQEIIAGGQFGDSLRVLSGLSRLKIFAPLSVFGDSEEPGTQSDSGDCQRTEEEEGNTSVVRITCLKTERYP</sequence>
<gene>
    <name evidence="2" type="ORF">NIES593_16440</name>
</gene>
<evidence type="ECO:0000313" key="2">
    <source>
        <dbReference type="EMBL" id="OKH21205.1"/>
    </source>
</evidence>
<dbReference type="RefSeq" id="WP_073600622.1">
    <property type="nucleotide sequence ID" value="NZ_MRCB01000022.1"/>
</dbReference>
<comment type="caution">
    <text evidence="2">The sequence shown here is derived from an EMBL/GenBank/DDBJ whole genome shotgun (WGS) entry which is preliminary data.</text>
</comment>
<protein>
    <recommendedName>
        <fullName evidence="4">Bacteriocin</fullName>
    </recommendedName>
</protein>
<reference evidence="2 3" key="1">
    <citation type="submission" date="2016-11" db="EMBL/GenBank/DDBJ databases">
        <title>Draft Genome Sequences of Nine Cyanobacterial Strains from Diverse Habitats.</title>
        <authorList>
            <person name="Zhu T."/>
            <person name="Hou S."/>
            <person name="Lu X."/>
            <person name="Hess W.R."/>
        </authorList>
    </citation>
    <scope>NUCLEOTIDE SEQUENCE [LARGE SCALE GENOMIC DNA]</scope>
    <source>
        <strain evidence="2 3">NIES-593</strain>
    </source>
</reference>
<accession>A0A1U7HCD9</accession>
<evidence type="ECO:0008006" key="4">
    <source>
        <dbReference type="Google" id="ProtNLM"/>
    </source>
</evidence>
<dbReference type="Proteomes" id="UP000186868">
    <property type="component" value="Unassembled WGS sequence"/>
</dbReference>
<evidence type="ECO:0000256" key="1">
    <source>
        <dbReference type="SAM" id="MobiDB-lite"/>
    </source>
</evidence>
<evidence type="ECO:0000313" key="3">
    <source>
        <dbReference type="Proteomes" id="UP000186868"/>
    </source>
</evidence>
<keyword evidence="3" id="KW-1185">Reference proteome</keyword>
<dbReference type="AlphaFoldDB" id="A0A1U7HCD9"/>
<name>A0A1U7HCD9_9CYAN</name>
<organism evidence="2 3">
    <name type="scientific">Hydrococcus rivularis NIES-593</name>
    <dbReference type="NCBI Taxonomy" id="1921803"/>
    <lineage>
        <taxon>Bacteria</taxon>
        <taxon>Bacillati</taxon>
        <taxon>Cyanobacteriota</taxon>
        <taxon>Cyanophyceae</taxon>
        <taxon>Pleurocapsales</taxon>
        <taxon>Hydrococcaceae</taxon>
        <taxon>Hydrococcus</taxon>
    </lineage>
</organism>
<dbReference type="STRING" id="1921803.NIES593_16440"/>
<feature type="compositionally biased region" description="Polar residues" evidence="1">
    <location>
        <begin position="55"/>
        <end position="64"/>
    </location>
</feature>
<proteinExistence type="predicted"/>
<dbReference type="EMBL" id="MRCB01000022">
    <property type="protein sequence ID" value="OKH21205.1"/>
    <property type="molecule type" value="Genomic_DNA"/>
</dbReference>
<feature type="region of interest" description="Disordered" evidence="1">
    <location>
        <begin position="51"/>
        <end position="75"/>
    </location>
</feature>